<dbReference type="STRING" id="765913.ThidrDRAFT_4103"/>
<sequence length="148" mass="16295">MKPTSSFTDPRVILTRPGDPRLARYYHPQAVGVEQSADGPTFIVVGHGRPLIDERGTTELSIPLTADELALVRHAAGDDIEGWISRAIREGLAELFNGEPDQTEVLRRVQTLADTWTSGVIDERLWEAVSLAMARTGCPELDDQEDDS</sequence>
<evidence type="ECO:0000313" key="1">
    <source>
        <dbReference type="EMBL" id="EGV28071.1"/>
    </source>
</evidence>
<comment type="caution">
    <text evidence="1">The sequence shown here is derived from an EMBL/GenBank/DDBJ whole genome shotgun (WGS) entry which is preliminary data.</text>
</comment>
<protein>
    <submittedName>
        <fullName evidence="1">Uncharacterized protein</fullName>
    </submittedName>
</protein>
<dbReference type="RefSeq" id="WP_007042816.1">
    <property type="nucleotide sequence ID" value="NZ_AFWT01000047.1"/>
</dbReference>
<dbReference type="Proteomes" id="UP000004200">
    <property type="component" value="Unassembled WGS sequence"/>
</dbReference>
<organism evidence="1 2">
    <name type="scientific">Thiorhodococcus drewsii AZ1</name>
    <dbReference type="NCBI Taxonomy" id="765913"/>
    <lineage>
        <taxon>Bacteria</taxon>
        <taxon>Pseudomonadati</taxon>
        <taxon>Pseudomonadota</taxon>
        <taxon>Gammaproteobacteria</taxon>
        <taxon>Chromatiales</taxon>
        <taxon>Chromatiaceae</taxon>
        <taxon>Thiorhodococcus</taxon>
    </lineage>
</organism>
<dbReference type="AlphaFoldDB" id="G2E740"/>
<dbReference type="EMBL" id="AFWT01000047">
    <property type="protein sequence ID" value="EGV28071.1"/>
    <property type="molecule type" value="Genomic_DNA"/>
</dbReference>
<keyword evidence="2" id="KW-1185">Reference proteome</keyword>
<accession>G2E740</accession>
<gene>
    <name evidence="1" type="ORF">ThidrDRAFT_4103</name>
</gene>
<proteinExistence type="predicted"/>
<name>G2E740_9GAMM</name>
<evidence type="ECO:0000313" key="2">
    <source>
        <dbReference type="Proteomes" id="UP000004200"/>
    </source>
</evidence>
<reference evidence="1 2" key="1">
    <citation type="submission" date="2011-06" db="EMBL/GenBank/DDBJ databases">
        <title>The draft genome of Thiorhodococcus drewsii AZ1.</title>
        <authorList>
            <consortium name="US DOE Joint Genome Institute (JGI-PGF)"/>
            <person name="Lucas S."/>
            <person name="Han J."/>
            <person name="Lapidus A."/>
            <person name="Cheng J.-F."/>
            <person name="Goodwin L."/>
            <person name="Pitluck S."/>
            <person name="Peters L."/>
            <person name="Land M.L."/>
            <person name="Hauser L."/>
            <person name="Vogl K."/>
            <person name="Liu Z."/>
            <person name="Imhoff J."/>
            <person name="Thiel V."/>
            <person name="Frigaard N.-U."/>
            <person name="Bryant D.A."/>
            <person name="Woyke T.J."/>
        </authorList>
    </citation>
    <scope>NUCLEOTIDE SEQUENCE [LARGE SCALE GENOMIC DNA]</scope>
    <source>
        <strain evidence="1 2">AZ1</strain>
    </source>
</reference>